<dbReference type="KEGG" id="awe:JG540_02610"/>
<feature type="transmembrane region" description="Helical" evidence="1">
    <location>
        <begin position="232"/>
        <end position="252"/>
    </location>
</feature>
<keyword evidence="1" id="KW-1133">Transmembrane helix</keyword>
<evidence type="ECO:0000256" key="1">
    <source>
        <dbReference type="SAM" id="Phobius"/>
    </source>
</evidence>
<keyword evidence="3" id="KW-1185">Reference proteome</keyword>
<keyword evidence="1" id="KW-0812">Transmembrane</keyword>
<organism evidence="2 3">
    <name type="scientific">Actinomyces weissii</name>
    <dbReference type="NCBI Taxonomy" id="675090"/>
    <lineage>
        <taxon>Bacteria</taxon>
        <taxon>Bacillati</taxon>
        <taxon>Actinomycetota</taxon>
        <taxon>Actinomycetes</taxon>
        <taxon>Actinomycetales</taxon>
        <taxon>Actinomycetaceae</taxon>
        <taxon>Actinomyces</taxon>
    </lineage>
</organism>
<gene>
    <name evidence="2" type="ORF">JG540_02610</name>
</gene>
<dbReference type="AlphaFoldDB" id="A0A7T7MA83"/>
<evidence type="ECO:0000313" key="2">
    <source>
        <dbReference type="EMBL" id="QQM67794.1"/>
    </source>
</evidence>
<protein>
    <submittedName>
        <fullName evidence="2">Uncharacterized protein</fullName>
    </submittedName>
</protein>
<name>A0A7T7MA83_9ACTO</name>
<evidence type="ECO:0000313" key="3">
    <source>
        <dbReference type="Proteomes" id="UP000595895"/>
    </source>
</evidence>
<dbReference type="RefSeq" id="WP_200276843.1">
    <property type="nucleotide sequence ID" value="NZ_CP066802.1"/>
</dbReference>
<sequence length="261" mass="27616">MLVLHTSPAPRAAATEAVPAAVSEWLRSSAPQVVSDATPGGVPNSEVSVMEPVRVWDWDESFLQGEPQGNGVKDSEHWAAAVQVLGQTVGAVHLWTGDALRYSRRVAPGSHQDAPAPAAAASARPRLSAVPLAKEMVLHGEYLADPLLGDALLNALLQQTQAGAEGAGMVVHDQVDQSWFVVRDAVVRPVGQSVLAGELPVGVYARIVQERRAVAGPGDLPIWNGWLPGPQLVWVAVGGFGLLAVTAVLMAWRHERQVSED</sequence>
<proteinExistence type="predicted"/>
<accession>A0A7T7MA83</accession>
<dbReference type="EMBL" id="CP066802">
    <property type="protein sequence ID" value="QQM67794.1"/>
    <property type="molecule type" value="Genomic_DNA"/>
</dbReference>
<dbReference type="Proteomes" id="UP000595895">
    <property type="component" value="Chromosome"/>
</dbReference>
<reference evidence="2 3" key="1">
    <citation type="submission" date="2020-12" db="EMBL/GenBank/DDBJ databases">
        <authorList>
            <person name="Zhou J."/>
        </authorList>
    </citation>
    <scope>NUCLEOTIDE SEQUENCE [LARGE SCALE GENOMIC DNA]</scope>
    <source>
        <strain evidence="2 3">CCUG 61299</strain>
    </source>
</reference>
<keyword evidence="1" id="KW-0472">Membrane</keyword>